<evidence type="ECO:0000313" key="3">
    <source>
        <dbReference type="Proteomes" id="UP000574067"/>
    </source>
</evidence>
<dbReference type="AlphaFoldDB" id="A0A848FLX8"/>
<dbReference type="RefSeq" id="WP_169163683.1">
    <property type="nucleotide sequence ID" value="NZ_JABBFW010000040.1"/>
</dbReference>
<evidence type="ECO:0000256" key="1">
    <source>
        <dbReference type="SAM" id="MobiDB-lite"/>
    </source>
</evidence>
<name>A0A848FLX8_9BURK</name>
<evidence type="ECO:0008006" key="4">
    <source>
        <dbReference type="Google" id="ProtNLM"/>
    </source>
</evidence>
<organism evidence="2 3">
    <name type="scientific">Azohydromonas caseinilytica</name>
    <dbReference type="NCBI Taxonomy" id="2728836"/>
    <lineage>
        <taxon>Bacteria</taxon>
        <taxon>Pseudomonadati</taxon>
        <taxon>Pseudomonadota</taxon>
        <taxon>Betaproteobacteria</taxon>
        <taxon>Burkholderiales</taxon>
        <taxon>Sphaerotilaceae</taxon>
        <taxon>Azohydromonas</taxon>
    </lineage>
</organism>
<reference evidence="2 3" key="1">
    <citation type="submission" date="2020-04" db="EMBL/GenBank/DDBJ databases">
        <title>Azohydromonas sp. isolated from soil.</title>
        <authorList>
            <person name="Dahal R.H."/>
        </authorList>
    </citation>
    <scope>NUCLEOTIDE SEQUENCE [LARGE SCALE GENOMIC DNA]</scope>
    <source>
        <strain evidence="2 3">G-1-1-14</strain>
    </source>
</reference>
<sequence>MLRHPACPGASPAIAMPIPPSRERHSSPGSPSRPGRLGRGVAGLRLGAAALGQSLARLWDGPGRITGALAGGALLALAGPAWALAGVLGGACAGRIALRHRRMTARESALAASVFGNSLPAPHRIVLTDLCGLGGTCFVCPGLGGQILVNLGRRGFDDPIGCCTPTYAAPGKLFIHELTHAWQLAHGHYFPRLLPRLLAGPRAGDAVYRPPAVLVPPWPRLTLEQQATIVDEWFHPGRLGPAAWLGLPGMSEAHPYWLYVRDVIQAASLRGRSGGGTVQCL</sequence>
<dbReference type="EMBL" id="JABBFW010000040">
    <property type="protein sequence ID" value="NML18791.1"/>
    <property type="molecule type" value="Genomic_DNA"/>
</dbReference>
<proteinExistence type="predicted"/>
<evidence type="ECO:0000313" key="2">
    <source>
        <dbReference type="EMBL" id="NML18791.1"/>
    </source>
</evidence>
<protein>
    <recommendedName>
        <fullName evidence="4">DUF4157 domain-containing protein</fullName>
    </recommendedName>
</protein>
<feature type="region of interest" description="Disordered" evidence="1">
    <location>
        <begin position="1"/>
        <end position="38"/>
    </location>
</feature>
<gene>
    <name evidence="2" type="ORF">HHL10_27860</name>
</gene>
<comment type="caution">
    <text evidence="2">The sequence shown here is derived from an EMBL/GenBank/DDBJ whole genome shotgun (WGS) entry which is preliminary data.</text>
</comment>
<keyword evidence="3" id="KW-1185">Reference proteome</keyword>
<accession>A0A848FLX8</accession>
<dbReference type="Proteomes" id="UP000574067">
    <property type="component" value="Unassembled WGS sequence"/>
</dbReference>